<name>A0A2R6W3G5_MARPO</name>
<dbReference type="EMBL" id="KZ772835">
    <property type="protein sequence ID" value="PTQ28388.1"/>
    <property type="molecule type" value="Genomic_DNA"/>
</dbReference>
<dbReference type="Proteomes" id="UP000244005">
    <property type="component" value="Unassembled WGS sequence"/>
</dbReference>
<keyword evidence="2" id="KW-1185">Reference proteome</keyword>
<evidence type="ECO:0000313" key="1">
    <source>
        <dbReference type="EMBL" id="PTQ28388.1"/>
    </source>
</evidence>
<protein>
    <submittedName>
        <fullName evidence="1">Uncharacterized protein</fullName>
    </submittedName>
</protein>
<sequence length="102" mass="11536">MSHRVPRFSSCGTSGGICVPAVVDYDSVDFDLYGHSAERMEHKSVYLWQCKFCRLDRRRNYISVGLCGLGLELVFKRQSLQQSVQFDIKVQAQATVPGILHV</sequence>
<accession>A0A2R6W3G5</accession>
<dbReference type="Gramene" id="Mp7g18550.1">
    <property type="protein sequence ID" value="Mp7g18550.1.cds1"/>
    <property type="gene ID" value="Mp7g18550"/>
</dbReference>
<dbReference type="AlphaFoldDB" id="A0A2R6W3G5"/>
<organism evidence="1 2">
    <name type="scientific">Marchantia polymorpha</name>
    <name type="common">Common liverwort</name>
    <name type="synonym">Marchantia aquatica</name>
    <dbReference type="NCBI Taxonomy" id="3197"/>
    <lineage>
        <taxon>Eukaryota</taxon>
        <taxon>Viridiplantae</taxon>
        <taxon>Streptophyta</taxon>
        <taxon>Embryophyta</taxon>
        <taxon>Marchantiophyta</taxon>
        <taxon>Marchantiopsida</taxon>
        <taxon>Marchantiidae</taxon>
        <taxon>Marchantiales</taxon>
        <taxon>Marchantiaceae</taxon>
        <taxon>Marchantia</taxon>
    </lineage>
</organism>
<proteinExistence type="predicted"/>
<reference evidence="2" key="1">
    <citation type="journal article" date="2017" name="Cell">
        <title>Insights into land plant evolution garnered from the Marchantia polymorpha genome.</title>
        <authorList>
            <person name="Bowman J.L."/>
            <person name="Kohchi T."/>
            <person name="Yamato K.T."/>
            <person name="Jenkins J."/>
            <person name="Shu S."/>
            <person name="Ishizaki K."/>
            <person name="Yamaoka S."/>
            <person name="Nishihama R."/>
            <person name="Nakamura Y."/>
            <person name="Berger F."/>
            <person name="Adam C."/>
            <person name="Aki S.S."/>
            <person name="Althoff F."/>
            <person name="Araki T."/>
            <person name="Arteaga-Vazquez M.A."/>
            <person name="Balasubrmanian S."/>
            <person name="Barry K."/>
            <person name="Bauer D."/>
            <person name="Boehm C.R."/>
            <person name="Briginshaw L."/>
            <person name="Caballero-Perez J."/>
            <person name="Catarino B."/>
            <person name="Chen F."/>
            <person name="Chiyoda S."/>
            <person name="Chovatia M."/>
            <person name="Davies K.M."/>
            <person name="Delmans M."/>
            <person name="Demura T."/>
            <person name="Dierschke T."/>
            <person name="Dolan L."/>
            <person name="Dorantes-Acosta A.E."/>
            <person name="Eklund D.M."/>
            <person name="Florent S.N."/>
            <person name="Flores-Sandoval E."/>
            <person name="Fujiyama A."/>
            <person name="Fukuzawa H."/>
            <person name="Galik B."/>
            <person name="Grimanelli D."/>
            <person name="Grimwood J."/>
            <person name="Grossniklaus U."/>
            <person name="Hamada T."/>
            <person name="Haseloff J."/>
            <person name="Hetherington A.J."/>
            <person name="Higo A."/>
            <person name="Hirakawa Y."/>
            <person name="Hundley H.N."/>
            <person name="Ikeda Y."/>
            <person name="Inoue K."/>
            <person name="Inoue S.I."/>
            <person name="Ishida S."/>
            <person name="Jia Q."/>
            <person name="Kakita M."/>
            <person name="Kanazawa T."/>
            <person name="Kawai Y."/>
            <person name="Kawashima T."/>
            <person name="Kennedy M."/>
            <person name="Kinose K."/>
            <person name="Kinoshita T."/>
            <person name="Kohara Y."/>
            <person name="Koide E."/>
            <person name="Komatsu K."/>
            <person name="Kopischke S."/>
            <person name="Kubo M."/>
            <person name="Kyozuka J."/>
            <person name="Lagercrantz U."/>
            <person name="Lin S.S."/>
            <person name="Lindquist E."/>
            <person name="Lipzen A.M."/>
            <person name="Lu C.W."/>
            <person name="De Luna E."/>
            <person name="Martienssen R.A."/>
            <person name="Minamino N."/>
            <person name="Mizutani M."/>
            <person name="Mizutani M."/>
            <person name="Mochizuki N."/>
            <person name="Monte I."/>
            <person name="Mosher R."/>
            <person name="Nagasaki H."/>
            <person name="Nakagami H."/>
            <person name="Naramoto S."/>
            <person name="Nishitani K."/>
            <person name="Ohtani M."/>
            <person name="Okamoto T."/>
            <person name="Okumura M."/>
            <person name="Phillips J."/>
            <person name="Pollak B."/>
            <person name="Reinders A."/>
            <person name="Rovekamp M."/>
            <person name="Sano R."/>
            <person name="Sawa S."/>
            <person name="Schmid M.W."/>
            <person name="Shirakawa M."/>
            <person name="Solano R."/>
            <person name="Spunde A."/>
            <person name="Suetsugu N."/>
            <person name="Sugano S."/>
            <person name="Sugiyama A."/>
            <person name="Sun R."/>
            <person name="Suzuki Y."/>
            <person name="Takenaka M."/>
            <person name="Takezawa D."/>
            <person name="Tomogane H."/>
            <person name="Tsuzuki M."/>
            <person name="Ueda T."/>
            <person name="Umeda M."/>
            <person name="Ward J.M."/>
            <person name="Watanabe Y."/>
            <person name="Yazaki K."/>
            <person name="Yokoyama R."/>
            <person name="Yoshitake Y."/>
            <person name="Yotsui I."/>
            <person name="Zachgo S."/>
            <person name="Schmutz J."/>
        </authorList>
    </citation>
    <scope>NUCLEOTIDE SEQUENCE [LARGE SCALE GENOMIC DNA]</scope>
    <source>
        <strain evidence="2">Tak-1</strain>
    </source>
</reference>
<gene>
    <name evidence="1" type="ORF">MARPO_0165s0015</name>
</gene>
<evidence type="ECO:0000313" key="2">
    <source>
        <dbReference type="Proteomes" id="UP000244005"/>
    </source>
</evidence>